<dbReference type="InterPro" id="IPR017853">
    <property type="entry name" value="GH"/>
</dbReference>
<evidence type="ECO:0000256" key="3">
    <source>
        <dbReference type="SAM" id="SignalP"/>
    </source>
</evidence>
<dbReference type="GO" id="GO:0005975">
    <property type="term" value="P:carbohydrate metabolic process"/>
    <property type="evidence" value="ECO:0007669"/>
    <property type="project" value="InterPro"/>
</dbReference>
<dbReference type="Gene3D" id="2.102.20.10">
    <property type="entry name" value="Beta-galactosidase, domain 2"/>
    <property type="match status" value="1"/>
</dbReference>
<reference evidence="5 6" key="1">
    <citation type="journal article" date="2021" name="Sci. Rep.">
        <title>The distribution of antibiotic resistance genes in chicken gut microbiota commensals.</title>
        <authorList>
            <person name="Juricova H."/>
            <person name="Matiasovicova J."/>
            <person name="Kubasova T."/>
            <person name="Cejkova D."/>
            <person name="Rychlik I."/>
        </authorList>
    </citation>
    <scope>NUCLEOTIDE SEQUENCE [LARGE SCALE GENOMIC DNA]</scope>
    <source>
        <strain evidence="5 6">An421</strain>
    </source>
</reference>
<dbReference type="Pfam" id="PF01301">
    <property type="entry name" value="Glyco_hydro_35"/>
    <property type="match status" value="1"/>
</dbReference>
<evidence type="ECO:0000313" key="6">
    <source>
        <dbReference type="Proteomes" id="UP000698924"/>
    </source>
</evidence>
<evidence type="ECO:0000256" key="2">
    <source>
        <dbReference type="RuleBase" id="RU003679"/>
    </source>
</evidence>
<protein>
    <submittedName>
        <fullName evidence="5">Beta-galactosidase</fullName>
    </submittedName>
</protein>
<keyword evidence="6" id="KW-1185">Reference proteome</keyword>
<dbReference type="InterPro" id="IPR037110">
    <property type="entry name" value="Betagal_dom2_sf"/>
</dbReference>
<dbReference type="PANTHER" id="PTHR23421">
    <property type="entry name" value="BETA-GALACTOSIDASE RELATED"/>
    <property type="match status" value="1"/>
</dbReference>
<feature type="signal peptide" evidence="3">
    <location>
        <begin position="1"/>
        <end position="20"/>
    </location>
</feature>
<dbReference type="GO" id="GO:0004553">
    <property type="term" value="F:hydrolase activity, hydrolyzing O-glycosyl compounds"/>
    <property type="evidence" value="ECO:0007669"/>
    <property type="project" value="InterPro"/>
</dbReference>
<dbReference type="Proteomes" id="UP000698924">
    <property type="component" value="Unassembled WGS sequence"/>
</dbReference>
<organism evidence="5 6">
    <name type="scientific">Caecibacteroides pullorum</name>
    <dbReference type="NCBI Taxonomy" id="2725562"/>
    <lineage>
        <taxon>Bacteria</taxon>
        <taxon>Pseudomonadati</taxon>
        <taxon>Bacteroidota</taxon>
        <taxon>Bacteroidia</taxon>
        <taxon>Bacteroidales</taxon>
        <taxon>Bacteroidaceae</taxon>
        <taxon>Caecibacteroides</taxon>
    </lineage>
</organism>
<proteinExistence type="inferred from homology"/>
<dbReference type="InterPro" id="IPR001944">
    <property type="entry name" value="Glycoside_Hdrlase_35"/>
</dbReference>
<feature type="domain" description="Glycoside hydrolase 35 catalytic" evidence="4">
    <location>
        <begin position="61"/>
        <end position="425"/>
    </location>
</feature>
<accession>A0AA41DA19</accession>
<dbReference type="RefSeq" id="WP_204972187.1">
    <property type="nucleotide sequence ID" value="NZ_JAAZTS010000015.1"/>
</dbReference>
<gene>
    <name evidence="5" type="ORF">H6D15_10095</name>
</gene>
<dbReference type="Gene3D" id="3.20.20.80">
    <property type="entry name" value="Glycosidases"/>
    <property type="match status" value="1"/>
</dbReference>
<comment type="caution">
    <text evidence="5">The sequence shown here is derived from an EMBL/GenBank/DDBJ whole genome shotgun (WGS) entry which is preliminary data.</text>
</comment>
<evidence type="ECO:0000259" key="4">
    <source>
        <dbReference type="Pfam" id="PF01301"/>
    </source>
</evidence>
<evidence type="ECO:0000313" key="5">
    <source>
        <dbReference type="EMBL" id="MBM6857944.1"/>
    </source>
</evidence>
<evidence type="ECO:0000256" key="1">
    <source>
        <dbReference type="ARBA" id="ARBA00009809"/>
    </source>
</evidence>
<dbReference type="SUPFAM" id="SSF51445">
    <property type="entry name" value="(Trans)glycosidases"/>
    <property type="match status" value="1"/>
</dbReference>
<dbReference type="EMBL" id="JACJMO010000015">
    <property type="protein sequence ID" value="MBM6857944.1"/>
    <property type="molecule type" value="Genomic_DNA"/>
</dbReference>
<comment type="similarity">
    <text evidence="1 2">Belongs to the glycosyl hydrolase 35 family.</text>
</comment>
<dbReference type="InterPro" id="IPR031330">
    <property type="entry name" value="Gly_Hdrlase_35_cat"/>
</dbReference>
<keyword evidence="3" id="KW-0732">Signal</keyword>
<dbReference type="AlphaFoldDB" id="A0AA41DA19"/>
<sequence length="783" mass="88373">MKNHLSMVAALCLLCTGAAAQHIYNLNAPAQEKTIYTGHLKLGGTSPDGGRIEVNSYYMSQNGIPTIPVMGEFHYCRYPREQWEEAILKMKAGGLTVIPTYIFWNIHEEREGIFDWSDNRDVRAFVQLCQKHGMKVLVRIGPFCHGEIRNGGLPDWLFARPVEVRTDDPNYLKYVTRLYKEIATQLKGLYYKDGGPIIGTQIENELQHSAAPWAIFYQDEPVDRTAASYDASTVLPGVGVQTQQISREEQGNRHMKTLKRIAEESGILTPLYTATGWGMAAVIGNEAIPVTAAYTYPTWTPADRKSPFCLFKDIQRNPDYSPVRYDGEKYPSFCAEMGVGIQMTYPRRCIVKDAAAEALMVRTLGSGANGIGYYMYHGGMTPKQQGGVGFFSEEPGCPKISYDFQAPVGESGQVRDSYRYLRLLHLFVNAFGSRLAPMETVLPEGYERITPDDRETLRFAARMKEGAGFVFMTNFQDHDTARIDQEGLQLQLNLNDEVLRIPAQGTFTLKKDVSAILPFNFAIEDALLKYATAQPLTLIEDKGHPHYIFFAPEGIAPEYYFDPSTLKSGRNRYRPQPGTQSTFHITTRSGKKVYITTLTRQQAMHTSLLNGRILITQATVLPHADGFTLLSLGKNKMDYILYPSHDGWKPQHVEVDSVNVPAKSRAIGGRRLAVRIQQPEKPQVNEYFLKINYVADVAMAFINGTMVLDQFYHGAPWLIGLKRFSQPLQATGEINFYFRPLSKNASFLNDLPPSARPDFSQQNKLLHIDRIEIIPEYKVRIRY</sequence>
<feature type="chain" id="PRO_5041297538" evidence="3">
    <location>
        <begin position="21"/>
        <end position="783"/>
    </location>
</feature>
<name>A0AA41DA19_9BACT</name>
<dbReference type="PRINTS" id="PR00742">
    <property type="entry name" value="GLHYDRLASE35"/>
</dbReference>